<keyword evidence="2" id="KW-1185">Reference proteome</keyword>
<dbReference type="Proteomes" id="UP001364890">
    <property type="component" value="Unassembled WGS sequence"/>
</dbReference>
<sequence>MSQRLRKLLTVQHIAVLTHLTIRMWLLGSPPLKVVNNRPLCYAFVSPLYMERLKVVSLSLG</sequence>
<dbReference type="EMBL" id="JBAWSY010000006">
    <property type="protein sequence ID" value="MEI4770061.1"/>
    <property type="molecule type" value="Genomic_DNA"/>
</dbReference>
<accession>A0ABU8F4X7</accession>
<reference evidence="1 2" key="1">
    <citation type="submission" date="2024-01" db="EMBL/GenBank/DDBJ databases">
        <title>Seven novel Bacillus-like species.</title>
        <authorList>
            <person name="Liu G."/>
        </authorList>
    </citation>
    <scope>NUCLEOTIDE SEQUENCE [LARGE SCALE GENOMIC DNA]</scope>
    <source>
        <strain evidence="1 2">FJAT-51614</strain>
    </source>
</reference>
<name>A0ABU8F4X7_9BACI</name>
<organism evidence="1 2">
    <name type="scientific">Psychrobacillus mangrovi</name>
    <dbReference type="NCBI Taxonomy" id="3117745"/>
    <lineage>
        <taxon>Bacteria</taxon>
        <taxon>Bacillati</taxon>
        <taxon>Bacillota</taxon>
        <taxon>Bacilli</taxon>
        <taxon>Bacillales</taxon>
        <taxon>Bacillaceae</taxon>
        <taxon>Psychrobacillus</taxon>
    </lineage>
</organism>
<gene>
    <name evidence="1" type="ORF">WAX74_10470</name>
</gene>
<protein>
    <submittedName>
        <fullName evidence="1">Uncharacterized protein</fullName>
    </submittedName>
</protein>
<evidence type="ECO:0000313" key="1">
    <source>
        <dbReference type="EMBL" id="MEI4770061.1"/>
    </source>
</evidence>
<dbReference type="RefSeq" id="WP_336497619.1">
    <property type="nucleotide sequence ID" value="NZ_JBAWSY010000006.1"/>
</dbReference>
<comment type="caution">
    <text evidence="1">The sequence shown here is derived from an EMBL/GenBank/DDBJ whole genome shotgun (WGS) entry which is preliminary data.</text>
</comment>
<proteinExistence type="predicted"/>
<evidence type="ECO:0000313" key="2">
    <source>
        <dbReference type="Proteomes" id="UP001364890"/>
    </source>
</evidence>